<protein>
    <submittedName>
        <fullName evidence="4">FAD-dependent oxidoreductase</fullName>
    </submittedName>
</protein>
<dbReference type="Proteomes" id="UP000228987">
    <property type="component" value="Unassembled WGS sequence"/>
</dbReference>
<reference evidence="5" key="1">
    <citation type="submission" date="2017-08" db="EMBL/GenBank/DDBJ databases">
        <title>A dynamic microbial community with high functional redundancy inhabits the cold, oxic subseafloor aquifer.</title>
        <authorList>
            <person name="Tully B.J."/>
            <person name="Wheat C.G."/>
            <person name="Glazer B.T."/>
            <person name="Huber J.A."/>
        </authorList>
    </citation>
    <scope>NUCLEOTIDE SEQUENCE [LARGE SCALE GENOMIC DNA]</scope>
</reference>
<dbReference type="SUPFAM" id="SSF51905">
    <property type="entry name" value="FAD/NAD(P)-binding domain"/>
    <property type="match status" value="1"/>
</dbReference>
<dbReference type="SUPFAM" id="SSF54427">
    <property type="entry name" value="NTF2-like"/>
    <property type="match status" value="1"/>
</dbReference>
<name>A0A2A5CHI3_9GAMM</name>
<dbReference type="Gene3D" id="3.10.450.50">
    <property type="match status" value="1"/>
</dbReference>
<organism evidence="4 5">
    <name type="scientific">SAR86 cluster bacterium</name>
    <dbReference type="NCBI Taxonomy" id="2030880"/>
    <lineage>
        <taxon>Bacteria</taxon>
        <taxon>Pseudomonadati</taxon>
        <taxon>Pseudomonadota</taxon>
        <taxon>Gammaproteobacteria</taxon>
        <taxon>SAR86 cluster</taxon>
    </lineage>
</organism>
<dbReference type="GO" id="GO:0050660">
    <property type="term" value="F:flavin adenine dinucleotide binding"/>
    <property type="evidence" value="ECO:0007669"/>
    <property type="project" value="InterPro"/>
</dbReference>
<evidence type="ECO:0000256" key="2">
    <source>
        <dbReference type="ARBA" id="ARBA00022827"/>
    </source>
</evidence>
<keyword evidence="1" id="KW-0285">Flavoprotein</keyword>
<evidence type="ECO:0000256" key="3">
    <source>
        <dbReference type="ARBA" id="ARBA00023002"/>
    </source>
</evidence>
<dbReference type="GO" id="GO:0050661">
    <property type="term" value="F:NADP binding"/>
    <property type="evidence" value="ECO:0007669"/>
    <property type="project" value="InterPro"/>
</dbReference>
<dbReference type="Pfam" id="PF00743">
    <property type="entry name" value="FMO-like"/>
    <property type="match status" value="1"/>
</dbReference>
<dbReference type="Pfam" id="PF13738">
    <property type="entry name" value="Pyr_redox_3"/>
    <property type="match status" value="1"/>
</dbReference>
<dbReference type="InterPro" id="IPR020946">
    <property type="entry name" value="Flavin_mOase-like"/>
</dbReference>
<gene>
    <name evidence="4" type="ORF">COA71_05240</name>
</gene>
<evidence type="ECO:0000313" key="5">
    <source>
        <dbReference type="Proteomes" id="UP000228987"/>
    </source>
</evidence>
<comment type="caution">
    <text evidence="4">The sequence shown here is derived from an EMBL/GenBank/DDBJ whole genome shotgun (WGS) entry which is preliminary data.</text>
</comment>
<dbReference type="InterPro" id="IPR050982">
    <property type="entry name" value="Auxin_biosynth/cation_transpt"/>
</dbReference>
<dbReference type="InterPro" id="IPR036188">
    <property type="entry name" value="FAD/NAD-bd_sf"/>
</dbReference>
<dbReference type="Gene3D" id="3.50.50.60">
    <property type="entry name" value="FAD/NAD(P)-binding domain"/>
    <property type="match status" value="2"/>
</dbReference>
<dbReference type="PANTHER" id="PTHR43539:SF68">
    <property type="entry name" value="FLAVIN-BINDING MONOOXYGENASE-LIKE PROTEIN (AFU_ORTHOLOGUE AFUA_4G09220)"/>
    <property type="match status" value="1"/>
</dbReference>
<accession>A0A2A5CHI3</accession>
<dbReference type="GO" id="GO:0004499">
    <property type="term" value="F:N,N-dimethylaniline monooxygenase activity"/>
    <property type="evidence" value="ECO:0007669"/>
    <property type="project" value="InterPro"/>
</dbReference>
<evidence type="ECO:0000256" key="1">
    <source>
        <dbReference type="ARBA" id="ARBA00022630"/>
    </source>
</evidence>
<evidence type="ECO:0000313" key="4">
    <source>
        <dbReference type="EMBL" id="PCJ42900.1"/>
    </source>
</evidence>
<keyword evidence="2" id="KW-0274">FAD</keyword>
<dbReference type="PANTHER" id="PTHR43539">
    <property type="entry name" value="FLAVIN-BINDING MONOOXYGENASE-LIKE PROTEIN (AFU_ORTHOLOGUE AFUA_4G09220)"/>
    <property type="match status" value="1"/>
</dbReference>
<dbReference type="InterPro" id="IPR032710">
    <property type="entry name" value="NTF2-like_dom_sf"/>
</dbReference>
<sequence length="599" mass="66540">MTDAITQQINNVLQSLNTALSKNDADAIVNCFLEDGYWRDLLSFTWNIKTLEGHAEISDMLQSQLQHINASAFSIAPNEQAIEEMGMVTAWLTFETDEARGYGHIRLAGDKILSLFTSTSELKGYAEALGANRPFGTTHGSDKNRINWKDGLQQERHELGYKTQPYALIVGGGQGGLALGARLKMLGVPTIIIEKNNKPGDNWRKRYKSLCLHDPVWYDHLPYMPFPENWPVFTPKDKLGDWLEFYCETMELNYWTNTSCTKAQYDEANAEWTVTVDRAGEEVILKPTQLIIATGLSGKKTVPALKGMDKFKGDQHHSSEHPGPDAYKGKKALIVGSNNSAHDIAAALWEGDVDVTMMQRSSTLIVRSEPLLEIGLKPIYSEEALANGITTEKADMIMASLPVKMIIEGQKQVYVEIQKYDADFYDRLGKAGFELDFGEDGSGAYIKYLRRGSGYYIDVGASELVADGKIKLKNTSGIKEITENSVIFDDGSELETDLIVYATGYGNMAGWIEELIGKEVANKVGIIGGLGSETTNDPGPWEGESRNLWKPTHQQGLWIQAGNLFQTRFYSKYTALQIKARMEGIKTPVYGIPDAVKPE</sequence>
<dbReference type="AlphaFoldDB" id="A0A2A5CHI3"/>
<dbReference type="EMBL" id="NVWI01000002">
    <property type="protein sequence ID" value="PCJ42900.1"/>
    <property type="molecule type" value="Genomic_DNA"/>
</dbReference>
<proteinExistence type="predicted"/>
<dbReference type="PRINTS" id="PR00411">
    <property type="entry name" value="PNDRDTASEI"/>
</dbReference>
<keyword evidence="3" id="KW-0560">Oxidoreductase</keyword>